<keyword evidence="11" id="KW-1185">Reference proteome</keyword>
<dbReference type="SUPFAM" id="SSF55486">
    <property type="entry name" value="Metalloproteases ('zincins'), catalytic domain"/>
    <property type="match status" value="1"/>
</dbReference>
<organism evidence="10 11">
    <name type="scientific">Negativicoccus succinicivorans</name>
    <dbReference type="NCBI Taxonomy" id="620903"/>
    <lineage>
        <taxon>Bacteria</taxon>
        <taxon>Bacillati</taxon>
        <taxon>Bacillota</taxon>
        <taxon>Negativicutes</taxon>
        <taxon>Veillonellales</taxon>
        <taxon>Veillonellaceae</taxon>
        <taxon>Negativicoccus</taxon>
    </lineage>
</organism>
<dbReference type="GO" id="GO:0008270">
    <property type="term" value="F:zinc ion binding"/>
    <property type="evidence" value="ECO:0007669"/>
    <property type="project" value="UniProtKB-UniRule"/>
</dbReference>
<accession>A0A841QXE1</accession>
<dbReference type="Gene3D" id="3.40.390.30">
    <property type="entry name" value="Metalloproteases ('zincins'), catalytic domain"/>
    <property type="match status" value="1"/>
</dbReference>
<feature type="binding site" evidence="9">
    <location>
        <position position="128"/>
    </location>
    <ligand>
        <name>Zn(2+)</name>
        <dbReference type="ChEBI" id="CHEBI:29105"/>
        <note>catalytic</note>
    </ligand>
</feature>
<evidence type="ECO:0000256" key="7">
    <source>
        <dbReference type="ARBA" id="ARBA00022801"/>
    </source>
</evidence>
<evidence type="ECO:0000313" key="11">
    <source>
        <dbReference type="Proteomes" id="UP000591941"/>
    </source>
</evidence>
<sequence length="158" mass="18164">MKVIINFLNEELARKYSEWPKIIETTLSKGAECQEIPPEAELGVTLGDDEYLQMLNREYRNIDRPTDVLSFALNEGEEDSSDEEMLLGDIVISVDRVLSQAQEYGHSETRELAYLAIHGLMHIMGYDHEKPEDKKEMRVAEEEVLRALGITREDIHDV</sequence>
<dbReference type="Proteomes" id="UP000591941">
    <property type="component" value="Unassembled WGS sequence"/>
</dbReference>
<dbReference type="OrthoDB" id="9807740at2"/>
<comment type="subcellular location">
    <subcellularLocation>
        <location evidence="9">Cytoplasm</location>
    </subcellularLocation>
</comment>
<comment type="similarity">
    <text evidence="1 9">Belongs to the endoribonuclease YbeY family.</text>
</comment>
<keyword evidence="6 9" id="KW-0255">Endonuclease</keyword>
<keyword evidence="2 9" id="KW-0690">Ribosome biogenesis</keyword>
<evidence type="ECO:0000256" key="1">
    <source>
        <dbReference type="ARBA" id="ARBA00010875"/>
    </source>
</evidence>
<dbReference type="NCBIfam" id="TIGR00043">
    <property type="entry name" value="rRNA maturation RNase YbeY"/>
    <property type="match status" value="1"/>
</dbReference>
<comment type="cofactor">
    <cofactor evidence="9">
        <name>Zn(2+)</name>
        <dbReference type="ChEBI" id="CHEBI:29105"/>
    </cofactor>
    <text evidence="9">Binds 1 zinc ion.</text>
</comment>
<comment type="function">
    <text evidence="9">Single strand-specific metallo-endoribonuclease involved in late-stage 70S ribosome quality control and in maturation of the 3' terminus of the 16S rRNA.</text>
</comment>
<dbReference type="PANTHER" id="PTHR46986:SF1">
    <property type="entry name" value="ENDORIBONUCLEASE YBEY, CHLOROPLASTIC"/>
    <property type="match status" value="1"/>
</dbReference>
<evidence type="ECO:0000256" key="4">
    <source>
        <dbReference type="ARBA" id="ARBA00022722"/>
    </source>
</evidence>
<dbReference type="RefSeq" id="WP_024048981.1">
    <property type="nucleotide sequence ID" value="NZ_CABWNB010000001.1"/>
</dbReference>
<proteinExistence type="inferred from homology"/>
<keyword evidence="7 9" id="KW-0378">Hydrolase</keyword>
<evidence type="ECO:0000256" key="5">
    <source>
        <dbReference type="ARBA" id="ARBA00022723"/>
    </source>
</evidence>
<feature type="binding site" evidence="9">
    <location>
        <position position="122"/>
    </location>
    <ligand>
        <name>Zn(2+)</name>
        <dbReference type="ChEBI" id="CHEBI:29105"/>
        <note>catalytic</note>
    </ligand>
</feature>
<keyword evidence="8 9" id="KW-0862">Zinc</keyword>
<dbReference type="InterPro" id="IPR023091">
    <property type="entry name" value="MetalPrtase_cat_dom_sf_prd"/>
</dbReference>
<dbReference type="HAMAP" id="MF_00009">
    <property type="entry name" value="Endoribonucl_YbeY"/>
    <property type="match status" value="1"/>
</dbReference>
<dbReference type="InterPro" id="IPR002036">
    <property type="entry name" value="YbeY"/>
</dbReference>
<dbReference type="GO" id="GO:0004521">
    <property type="term" value="F:RNA endonuclease activity"/>
    <property type="evidence" value="ECO:0007669"/>
    <property type="project" value="UniProtKB-UniRule"/>
</dbReference>
<dbReference type="GO" id="GO:0004222">
    <property type="term" value="F:metalloendopeptidase activity"/>
    <property type="evidence" value="ECO:0007669"/>
    <property type="project" value="InterPro"/>
</dbReference>
<keyword evidence="3 9" id="KW-0698">rRNA processing</keyword>
<comment type="caution">
    <text evidence="10">The sequence shown here is derived from an EMBL/GenBank/DDBJ whole genome shotgun (WGS) entry which is preliminary data.</text>
</comment>
<reference evidence="10 11" key="1">
    <citation type="submission" date="2020-08" db="EMBL/GenBank/DDBJ databases">
        <title>Genomic Encyclopedia of Type Strains, Phase IV (KMG-IV): sequencing the most valuable type-strain genomes for metagenomic binning, comparative biology and taxonomic classification.</title>
        <authorList>
            <person name="Goeker M."/>
        </authorList>
    </citation>
    <scope>NUCLEOTIDE SEQUENCE [LARGE SCALE GENOMIC DNA]</scope>
    <source>
        <strain evidence="10 11">DSM 21255</strain>
    </source>
</reference>
<evidence type="ECO:0000256" key="2">
    <source>
        <dbReference type="ARBA" id="ARBA00022517"/>
    </source>
</evidence>
<evidence type="ECO:0000256" key="9">
    <source>
        <dbReference type="HAMAP-Rule" id="MF_00009"/>
    </source>
</evidence>
<keyword evidence="9" id="KW-0963">Cytoplasm</keyword>
<dbReference type="EMBL" id="JACHHI010000001">
    <property type="protein sequence ID" value="MBB6477244.1"/>
    <property type="molecule type" value="Genomic_DNA"/>
</dbReference>
<keyword evidence="5 9" id="KW-0479">Metal-binding</keyword>
<dbReference type="EC" id="3.1.-.-" evidence="9"/>
<dbReference type="PANTHER" id="PTHR46986">
    <property type="entry name" value="ENDORIBONUCLEASE YBEY, CHLOROPLASTIC"/>
    <property type="match status" value="1"/>
</dbReference>
<dbReference type="Pfam" id="PF02130">
    <property type="entry name" value="YbeY"/>
    <property type="match status" value="1"/>
</dbReference>
<evidence type="ECO:0000313" key="10">
    <source>
        <dbReference type="EMBL" id="MBB6477244.1"/>
    </source>
</evidence>
<gene>
    <name evidence="9" type="primary">ybeY</name>
    <name evidence="10" type="ORF">HNR45_000266</name>
</gene>
<feature type="binding site" evidence="9">
    <location>
        <position position="118"/>
    </location>
    <ligand>
        <name>Zn(2+)</name>
        <dbReference type="ChEBI" id="CHEBI:29105"/>
        <note>catalytic</note>
    </ligand>
</feature>
<name>A0A841QXE1_9FIRM</name>
<keyword evidence="4 9" id="KW-0540">Nuclease</keyword>
<evidence type="ECO:0000256" key="8">
    <source>
        <dbReference type="ARBA" id="ARBA00022833"/>
    </source>
</evidence>
<dbReference type="GO" id="GO:0005737">
    <property type="term" value="C:cytoplasm"/>
    <property type="evidence" value="ECO:0007669"/>
    <property type="project" value="UniProtKB-SubCell"/>
</dbReference>
<evidence type="ECO:0000256" key="6">
    <source>
        <dbReference type="ARBA" id="ARBA00022759"/>
    </source>
</evidence>
<dbReference type="GeneID" id="93485556"/>
<dbReference type="GO" id="GO:0006364">
    <property type="term" value="P:rRNA processing"/>
    <property type="evidence" value="ECO:0007669"/>
    <property type="project" value="UniProtKB-UniRule"/>
</dbReference>
<dbReference type="AlphaFoldDB" id="A0A841QXE1"/>
<evidence type="ECO:0000256" key="3">
    <source>
        <dbReference type="ARBA" id="ARBA00022552"/>
    </source>
</evidence>
<protein>
    <recommendedName>
        <fullName evidence="9">Endoribonuclease YbeY</fullName>
        <ecNumber evidence="9">3.1.-.-</ecNumber>
    </recommendedName>
</protein>